<evidence type="ECO:0008006" key="4">
    <source>
        <dbReference type="Google" id="ProtNLM"/>
    </source>
</evidence>
<keyword evidence="1" id="KW-0472">Membrane</keyword>
<dbReference type="AlphaFoldDB" id="A0A285TKT4"/>
<keyword evidence="1" id="KW-1133">Transmembrane helix</keyword>
<feature type="transmembrane region" description="Helical" evidence="1">
    <location>
        <begin position="12"/>
        <end position="31"/>
    </location>
</feature>
<proteinExistence type="predicted"/>
<feature type="transmembrane region" description="Helical" evidence="1">
    <location>
        <begin position="94"/>
        <end position="123"/>
    </location>
</feature>
<organism evidence="2 3">
    <name type="scientific">Ureibacillus xyleni</name>
    <dbReference type="NCBI Taxonomy" id="614648"/>
    <lineage>
        <taxon>Bacteria</taxon>
        <taxon>Bacillati</taxon>
        <taxon>Bacillota</taxon>
        <taxon>Bacilli</taxon>
        <taxon>Bacillales</taxon>
        <taxon>Caryophanaceae</taxon>
        <taxon>Ureibacillus</taxon>
    </lineage>
</organism>
<feature type="transmembrane region" description="Helical" evidence="1">
    <location>
        <begin position="70"/>
        <end position="88"/>
    </location>
</feature>
<keyword evidence="1" id="KW-0812">Transmembrane</keyword>
<dbReference type="OrthoDB" id="875405at2"/>
<evidence type="ECO:0000313" key="3">
    <source>
        <dbReference type="Proteomes" id="UP000219636"/>
    </source>
</evidence>
<feature type="transmembrane region" description="Helical" evidence="1">
    <location>
        <begin position="219"/>
        <end position="237"/>
    </location>
</feature>
<sequence length="346" mass="39796">MKVDVQKRQNLWLGLLLLVLCSNLMLYRTNFGKDILEIGTSSVALGSLIDLVIVAPILVLAWKRQKSIKLFLLLSASGLVLSRILIPIEYLKPYVAFTWVGIAVELGLLAIELLLLVTLVRYLPKIIKDTKESNLPILFSFSSAVDRYVQKHQLIHIVCSEMLMFYYAFASWRKKPLLNANTVTLHKKSSYIAFQIMLIHAVVIETLGIHWFIHEKSMILSIILLVLNIYTVIFFLADIRVVQLNPVLFTNEKMFISLGLMKRMEINWADIEEVITDQNILKQKLTKDTLDFLARDFDEVKPNVILKLKKPTDATLAFGIKKQYEKVAIKFDDSQRFIDAYNKYNS</sequence>
<evidence type="ECO:0000256" key="1">
    <source>
        <dbReference type="SAM" id="Phobius"/>
    </source>
</evidence>
<evidence type="ECO:0000313" key="2">
    <source>
        <dbReference type="EMBL" id="SOC21091.1"/>
    </source>
</evidence>
<reference evidence="3" key="1">
    <citation type="submission" date="2017-08" db="EMBL/GenBank/DDBJ databases">
        <authorList>
            <person name="Varghese N."/>
            <person name="Submissions S."/>
        </authorList>
    </citation>
    <scope>NUCLEOTIDE SEQUENCE [LARGE SCALE GENOMIC DNA]</scope>
    <source>
        <strain evidence="3">JC22</strain>
    </source>
</reference>
<name>A0A285TKT4_9BACL</name>
<dbReference type="RefSeq" id="WP_097074593.1">
    <property type="nucleotide sequence ID" value="NZ_OBMQ01000012.1"/>
</dbReference>
<feature type="transmembrane region" description="Helical" evidence="1">
    <location>
        <begin position="192"/>
        <end position="212"/>
    </location>
</feature>
<protein>
    <recommendedName>
        <fullName evidence="4">Beta-carotene 15,15'-monooxygenase</fullName>
    </recommendedName>
</protein>
<keyword evidence="3" id="KW-1185">Reference proteome</keyword>
<feature type="transmembrane region" description="Helical" evidence="1">
    <location>
        <begin position="43"/>
        <end position="63"/>
    </location>
</feature>
<feature type="transmembrane region" description="Helical" evidence="1">
    <location>
        <begin position="154"/>
        <end position="172"/>
    </location>
</feature>
<dbReference type="Proteomes" id="UP000219636">
    <property type="component" value="Unassembled WGS sequence"/>
</dbReference>
<accession>A0A285TKT4</accession>
<gene>
    <name evidence="2" type="ORF">SAMN05880501_112112</name>
</gene>
<dbReference type="EMBL" id="OBMQ01000012">
    <property type="protein sequence ID" value="SOC21091.1"/>
    <property type="molecule type" value="Genomic_DNA"/>
</dbReference>